<feature type="transmembrane region" description="Helical" evidence="3">
    <location>
        <begin position="69"/>
        <end position="92"/>
    </location>
</feature>
<organism evidence="4 5">
    <name type="scientific">Olea europaea subsp. europaea</name>
    <dbReference type="NCBI Taxonomy" id="158383"/>
    <lineage>
        <taxon>Eukaryota</taxon>
        <taxon>Viridiplantae</taxon>
        <taxon>Streptophyta</taxon>
        <taxon>Embryophyta</taxon>
        <taxon>Tracheophyta</taxon>
        <taxon>Spermatophyta</taxon>
        <taxon>Magnoliopsida</taxon>
        <taxon>eudicotyledons</taxon>
        <taxon>Gunneridae</taxon>
        <taxon>Pentapetalae</taxon>
        <taxon>asterids</taxon>
        <taxon>lamiids</taxon>
        <taxon>Lamiales</taxon>
        <taxon>Oleaceae</taxon>
        <taxon>Oleeae</taxon>
        <taxon>Olea</taxon>
    </lineage>
</organism>
<gene>
    <name evidence="4" type="ORF">OLEA9_A050181</name>
</gene>
<evidence type="ECO:0000313" key="5">
    <source>
        <dbReference type="Proteomes" id="UP000594638"/>
    </source>
</evidence>
<name>A0A8S0QY09_OLEEU</name>
<keyword evidence="3" id="KW-0812">Transmembrane</keyword>
<evidence type="ECO:0000313" key="4">
    <source>
        <dbReference type="EMBL" id="CAA2971148.1"/>
    </source>
</evidence>
<keyword evidence="2 3" id="KW-0472">Membrane</keyword>
<evidence type="ECO:0000256" key="1">
    <source>
        <dbReference type="ARBA" id="ARBA00004370"/>
    </source>
</evidence>
<dbReference type="InterPro" id="IPR044839">
    <property type="entry name" value="NDR1-like"/>
</dbReference>
<accession>A0A8S0QY09</accession>
<sequence length="255" mass="28901">METVASPSHDQSKIAMRYPQPNIGYHHNKGYANSVNPNPYPQSFDEYYYQQTYKPLIPEPSRTTSIGHAMIYLLIVLTFGMCMLSIVIFLLFGTDQPDFHMVSLTVPNFNVTNSSLIASWYANITVKNQNEAFKVQFQHVVSSIFYEEDMLAISLLQPFQVETKQTLGMSFLVTTDPSNQEKLHAGVFPSIVQDRSTGIVTFSLRLSLKAQYKSNTLWKKASLKVICKNLQVSFSPTGEGKLTEDFPNQCILFTR</sequence>
<comment type="subcellular location">
    <subcellularLocation>
        <location evidence="1">Membrane</location>
    </subcellularLocation>
</comment>
<dbReference type="Proteomes" id="UP000594638">
    <property type="component" value="Unassembled WGS sequence"/>
</dbReference>
<reference evidence="4 5" key="1">
    <citation type="submission" date="2019-12" db="EMBL/GenBank/DDBJ databases">
        <authorList>
            <person name="Alioto T."/>
            <person name="Alioto T."/>
            <person name="Gomez Garrido J."/>
        </authorList>
    </citation>
    <scope>NUCLEOTIDE SEQUENCE [LARGE SCALE GENOMIC DNA]</scope>
</reference>
<dbReference type="GO" id="GO:0098542">
    <property type="term" value="P:defense response to other organism"/>
    <property type="evidence" value="ECO:0007669"/>
    <property type="project" value="InterPro"/>
</dbReference>
<evidence type="ECO:0000256" key="3">
    <source>
        <dbReference type="SAM" id="Phobius"/>
    </source>
</evidence>
<dbReference type="OrthoDB" id="695142at2759"/>
<evidence type="ECO:0008006" key="6">
    <source>
        <dbReference type="Google" id="ProtNLM"/>
    </source>
</evidence>
<keyword evidence="5" id="KW-1185">Reference proteome</keyword>
<dbReference type="Gramene" id="OE9A050181T1">
    <property type="protein sequence ID" value="OE9A050181C1"/>
    <property type="gene ID" value="OE9A050181"/>
</dbReference>
<proteinExistence type="predicted"/>
<keyword evidence="3" id="KW-1133">Transmembrane helix</keyword>
<dbReference type="PANTHER" id="PTHR31234">
    <property type="entry name" value="LATE EMBRYOGENESIS ABUNDANT (LEA) HYDROXYPROLINE-RICH GLYCOPROTEIN FAMILY"/>
    <property type="match status" value="1"/>
</dbReference>
<comment type="caution">
    <text evidence="4">The sequence shown here is derived from an EMBL/GenBank/DDBJ whole genome shotgun (WGS) entry which is preliminary data.</text>
</comment>
<dbReference type="PANTHER" id="PTHR31234:SF2">
    <property type="entry name" value="OS05G0199100 PROTEIN"/>
    <property type="match status" value="1"/>
</dbReference>
<dbReference type="AlphaFoldDB" id="A0A8S0QY09"/>
<dbReference type="GO" id="GO:0005886">
    <property type="term" value="C:plasma membrane"/>
    <property type="evidence" value="ECO:0007669"/>
    <property type="project" value="TreeGrafter"/>
</dbReference>
<protein>
    <recommendedName>
        <fullName evidence="6">Late embryogenesis abundant protein LEA-2 subgroup domain-containing protein</fullName>
    </recommendedName>
</protein>
<dbReference type="EMBL" id="CACTIH010001997">
    <property type="protein sequence ID" value="CAA2971148.1"/>
    <property type="molecule type" value="Genomic_DNA"/>
</dbReference>
<evidence type="ECO:0000256" key="2">
    <source>
        <dbReference type="ARBA" id="ARBA00023136"/>
    </source>
</evidence>